<gene>
    <name evidence="7" type="ORF">ACHAXA_004959</name>
</gene>
<evidence type="ECO:0000313" key="8">
    <source>
        <dbReference type="Proteomes" id="UP001530377"/>
    </source>
</evidence>
<feature type="region of interest" description="Disordered" evidence="5">
    <location>
        <begin position="246"/>
        <end position="285"/>
    </location>
</feature>
<sequence>KWYDEHREMILRGGLDGGHGSGGVDGDDGCSFVYDVIPFQYAGCYDGYDDDDPNGFYSVYEEVFTRIFQGERDGYVSGGNIDVETMSNAHLSEVRLGVSSSAWEDVSAFYNAWEGFTSCLSFAWEDAYHLNDIREAPNRRIRRLMEDENKKKRKAAKKERVEEVCALVRFVKKRDPRVRVQIEKSSREQAMKEIKRKKDAERRKKDILAAKEEWKLEAERIMAEQEAADLNAGRIRLADLADDDYDYGSKRGRKKKGKKKGKQNKNNVLNNVLDEDDESTVPLNDTKVTNADVTINDGNDESILDCDEEKVENVVSEECAAQQNNTYAAEVVVDSNIDTGSKEESSEEESSSEEEPDSWRCEICRKDFKSDKQFENHERSKKHKEAEESSSEEEPDSWRCEICRKDFKSDKQFENHERSKKHKEAVRKYQMKLRKETEKNAFRDIMDEIKEEHY</sequence>
<evidence type="ECO:0000313" key="7">
    <source>
        <dbReference type="EMBL" id="KAL3807350.1"/>
    </source>
</evidence>
<feature type="region of interest" description="Disordered" evidence="5">
    <location>
        <begin position="372"/>
        <end position="397"/>
    </location>
</feature>
<evidence type="ECO:0000256" key="1">
    <source>
        <dbReference type="ARBA" id="ARBA00022723"/>
    </source>
</evidence>
<comment type="caution">
    <text evidence="7">The sequence shown here is derived from an EMBL/GenBank/DDBJ whole genome shotgun (WGS) entry which is preliminary data.</text>
</comment>
<evidence type="ECO:0000256" key="2">
    <source>
        <dbReference type="ARBA" id="ARBA00022771"/>
    </source>
</evidence>
<reference evidence="7 8" key="1">
    <citation type="submission" date="2024-10" db="EMBL/GenBank/DDBJ databases">
        <title>Updated reference genomes for cyclostephanoid diatoms.</title>
        <authorList>
            <person name="Roberts W.R."/>
            <person name="Alverson A.J."/>
        </authorList>
    </citation>
    <scope>NUCLEOTIDE SEQUENCE [LARGE SCALE GENOMIC DNA]</scope>
    <source>
        <strain evidence="7 8">AJA228-03</strain>
    </source>
</reference>
<evidence type="ECO:0000256" key="5">
    <source>
        <dbReference type="SAM" id="MobiDB-lite"/>
    </source>
</evidence>
<feature type="compositionally biased region" description="Basic residues" evidence="5">
    <location>
        <begin position="250"/>
        <end position="263"/>
    </location>
</feature>
<organism evidence="7 8">
    <name type="scientific">Cyclostephanos tholiformis</name>
    <dbReference type="NCBI Taxonomy" id="382380"/>
    <lineage>
        <taxon>Eukaryota</taxon>
        <taxon>Sar</taxon>
        <taxon>Stramenopiles</taxon>
        <taxon>Ochrophyta</taxon>
        <taxon>Bacillariophyta</taxon>
        <taxon>Coscinodiscophyceae</taxon>
        <taxon>Thalassiosirophycidae</taxon>
        <taxon>Stephanodiscales</taxon>
        <taxon>Stephanodiscaceae</taxon>
        <taxon>Cyclostephanos</taxon>
    </lineage>
</organism>
<dbReference type="SMART" id="SM00451">
    <property type="entry name" value="ZnF_U1"/>
    <property type="match status" value="2"/>
</dbReference>
<dbReference type="Pfam" id="PF21884">
    <property type="entry name" value="ZUO1-like_ZHD"/>
    <property type="match status" value="1"/>
</dbReference>
<dbReference type="PANTHER" id="PTHR44029:SF1">
    <property type="entry name" value="DNAJ HOMOLOG SUBFAMILY C MEMBER 21"/>
    <property type="match status" value="1"/>
</dbReference>
<keyword evidence="8" id="KW-1185">Reference proteome</keyword>
<dbReference type="InterPro" id="IPR051964">
    <property type="entry name" value="Chaperone_stress_response"/>
</dbReference>
<dbReference type="InterPro" id="IPR022755">
    <property type="entry name" value="Znf_C2H2_jaz"/>
</dbReference>
<dbReference type="PROSITE" id="PS00028">
    <property type="entry name" value="ZINC_FINGER_C2H2_1"/>
    <property type="match status" value="2"/>
</dbReference>
<dbReference type="InterPro" id="IPR013087">
    <property type="entry name" value="Znf_C2H2_type"/>
</dbReference>
<dbReference type="InterPro" id="IPR054076">
    <property type="entry name" value="ZUO1-like_ZHD"/>
</dbReference>
<dbReference type="AlphaFoldDB" id="A0ABD3R3G0"/>
<proteinExistence type="predicted"/>
<evidence type="ECO:0000256" key="3">
    <source>
        <dbReference type="ARBA" id="ARBA00022833"/>
    </source>
</evidence>
<name>A0ABD3R3G0_9STRA</name>
<dbReference type="InterPro" id="IPR036236">
    <property type="entry name" value="Znf_C2H2_sf"/>
</dbReference>
<feature type="compositionally biased region" description="Acidic residues" evidence="5">
    <location>
        <begin position="345"/>
        <end position="356"/>
    </location>
</feature>
<dbReference type="EMBL" id="JALLPB020000638">
    <property type="protein sequence ID" value="KAL3807350.1"/>
    <property type="molecule type" value="Genomic_DNA"/>
</dbReference>
<dbReference type="InterPro" id="IPR003604">
    <property type="entry name" value="Matrin/U1-like-C_Znf_C2H2"/>
</dbReference>
<dbReference type="SMART" id="SM00355">
    <property type="entry name" value="ZnF_C2H2"/>
    <property type="match status" value="2"/>
</dbReference>
<dbReference type="Proteomes" id="UP001530377">
    <property type="component" value="Unassembled WGS sequence"/>
</dbReference>
<evidence type="ECO:0000259" key="6">
    <source>
        <dbReference type="PROSITE" id="PS50157"/>
    </source>
</evidence>
<accession>A0ABD3R3G0</accession>
<feature type="domain" description="C2H2-type" evidence="6">
    <location>
        <begin position="398"/>
        <end position="422"/>
    </location>
</feature>
<dbReference type="PANTHER" id="PTHR44029">
    <property type="entry name" value="DNAJ HOMOLOG SUBFAMILY C MEMBER 21"/>
    <property type="match status" value="1"/>
</dbReference>
<feature type="non-terminal residue" evidence="7">
    <location>
        <position position="1"/>
    </location>
</feature>
<dbReference type="Pfam" id="PF12171">
    <property type="entry name" value="zf-C2H2_jaz"/>
    <property type="match status" value="2"/>
</dbReference>
<feature type="domain" description="C2H2-type" evidence="6">
    <location>
        <begin position="359"/>
        <end position="388"/>
    </location>
</feature>
<keyword evidence="3" id="KW-0862">Zinc</keyword>
<keyword evidence="2 4" id="KW-0863">Zinc-finger</keyword>
<evidence type="ECO:0000256" key="4">
    <source>
        <dbReference type="PROSITE-ProRule" id="PRU00042"/>
    </source>
</evidence>
<keyword evidence="1" id="KW-0479">Metal-binding</keyword>
<dbReference type="Gene3D" id="3.30.160.60">
    <property type="entry name" value="Classic Zinc Finger"/>
    <property type="match status" value="2"/>
</dbReference>
<protein>
    <recommendedName>
        <fullName evidence="6">C2H2-type domain-containing protein</fullName>
    </recommendedName>
</protein>
<dbReference type="SUPFAM" id="SSF57667">
    <property type="entry name" value="beta-beta-alpha zinc fingers"/>
    <property type="match status" value="2"/>
</dbReference>
<dbReference type="GO" id="GO:0008270">
    <property type="term" value="F:zinc ion binding"/>
    <property type="evidence" value="ECO:0007669"/>
    <property type="project" value="UniProtKB-KW"/>
</dbReference>
<feature type="region of interest" description="Disordered" evidence="5">
    <location>
        <begin position="339"/>
        <end position="358"/>
    </location>
</feature>
<dbReference type="PROSITE" id="PS50157">
    <property type="entry name" value="ZINC_FINGER_C2H2_2"/>
    <property type="match status" value="2"/>
</dbReference>